<comment type="caution">
    <text evidence="1">The sequence shown here is derived from an EMBL/GenBank/DDBJ whole genome shotgun (WGS) entry which is preliminary data.</text>
</comment>
<evidence type="ECO:0000313" key="2">
    <source>
        <dbReference type="Proteomes" id="UP001139366"/>
    </source>
</evidence>
<proteinExistence type="predicted"/>
<protein>
    <submittedName>
        <fullName evidence="1">Uncharacterized protein</fullName>
    </submittedName>
</protein>
<evidence type="ECO:0000313" key="1">
    <source>
        <dbReference type="EMBL" id="MBZ4036423.1"/>
    </source>
</evidence>
<dbReference type="EMBL" id="JAINUY010000006">
    <property type="protein sequence ID" value="MBZ4036423.1"/>
    <property type="molecule type" value="Genomic_DNA"/>
</dbReference>
<name>A0A9X1HBT9_9FLAO</name>
<dbReference type="Proteomes" id="UP001139366">
    <property type="component" value="Unassembled WGS sequence"/>
</dbReference>
<accession>A0A9X1HBT9</accession>
<sequence length="123" mass="14133">MEFDTIDKTIRVISKGYYIENIKIVEYIPKEGYIELIDSNYIEINKSGKIINDKIELLNSNKNYKITGKPISEILSKRNIAFYIWIVNPKLKKNDTNYGALAEFIIDSTSKKSIVFESNGGCK</sequence>
<dbReference type="AlphaFoldDB" id="A0A9X1HBT9"/>
<keyword evidence="2" id="KW-1185">Reference proteome</keyword>
<reference evidence="1 2" key="1">
    <citation type="journal article" date="2023" name="Antonie Van Leeuwenhoek">
        <title>Flavobacterium potami sp. nov., a multi-metal resistance genes harbouring bacterium isolated from shallow river silt.</title>
        <authorList>
            <person name="Li S."/>
            <person name="Mao S."/>
            <person name="Mu W."/>
            <person name="Guo B."/>
            <person name="Li C."/>
            <person name="Zhu Q."/>
            <person name="Hou X."/>
            <person name="Zhao Y."/>
            <person name="Wei S."/>
            <person name="Liu H."/>
            <person name="Liu A."/>
        </authorList>
    </citation>
    <scope>NUCLEOTIDE SEQUENCE [LARGE SCALE GENOMIC DNA]</scope>
    <source>
        <strain evidence="1 2">17A</strain>
    </source>
</reference>
<dbReference type="RefSeq" id="WP_223707949.1">
    <property type="nucleotide sequence ID" value="NZ_JAINUY010000006.1"/>
</dbReference>
<gene>
    <name evidence="1" type="ORF">K6T82_16755</name>
</gene>
<organism evidence="1 2">
    <name type="scientific">Flavobacterium potami</name>
    <dbReference type="NCBI Taxonomy" id="2872310"/>
    <lineage>
        <taxon>Bacteria</taxon>
        <taxon>Pseudomonadati</taxon>
        <taxon>Bacteroidota</taxon>
        <taxon>Flavobacteriia</taxon>
        <taxon>Flavobacteriales</taxon>
        <taxon>Flavobacteriaceae</taxon>
        <taxon>Flavobacterium</taxon>
    </lineage>
</organism>